<evidence type="ECO:0000256" key="3">
    <source>
        <dbReference type="ARBA" id="ARBA00022989"/>
    </source>
</evidence>
<evidence type="ECO:0000313" key="8">
    <source>
        <dbReference type="Proteomes" id="UP000632740"/>
    </source>
</evidence>
<comment type="subcellular location">
    <subcellularLocation>
        <location evidence="1">Endomembrane system</location>
        <topology evidence="1">Multi-pass membrane protein</topology>
    </subcellularLocation>
</comment>
<feature type="transmembrane region" description="Helical" evidence="6">
    <location>
        <begin position="166"/>
        <end position="186"/>
    </location>
</feature>
<feature type="transmembrane region" description="Helical" evidence="6">
    <location>
        <begin position="134"/>
        <end position="154"/>
    </location>
</feature>
<dbReference type="EMBL" id="BONK01000011">
    <property type="protein sequence ID" value="GIG22411.1"/>
    <property type="molecule type" value="Genomic_DNA"/>
</dbReference>
<dbReference type="Proteomes" id="UP000632740">
    <property type="component" value="Unassembled WGS sequence"/>
</dbReference>
<dbReference type="GO" id="GO:0012505">
    <property type="term" value="C:endomembrane system"/>
    <property type="evidence" value="ECO:0007669"/>
    <property type="project" value="UniProtKB-SubCell"/>
</dbReference>
<keyword evidence="8" id="KW-1185">Reference proteome</keyword>
<evidence type="ECO:0000256" key="6">
    <source>
        <dbReference type="SAM" id="Phobius"/>
    </source>
</evidence>
<feature type="region of interest" description="Disordered" evidence="5">
    <location>
        <begin position="1"/>
        <end position="20"/>
    </location>
</feature>
<dbReference type="GO" id="GO:0005384">
    <property type="term" value="F:manganese ion transmembrane transporter activity"/>
    <property type="evidence" value="ECO:0007669"/>
    <property type="project" value="InterPro"/>
</dbReference>
<protein>
    <submittedName>
        <fullName evidence="7">Membrane protein</fullName>
    </submittedName>
</protein>
<dbReference type="AlphaFoldDB" id="A0A919P6B3"/>
<gene>
    <name evidence="7" type="ORF">Cch01nite_31350</name>
</gene>
<dbReference type="RefSeq" id="WP_203757118.1">
    <property type="nucleotide sequence ID" value="NZ_BONK01000011.1"/>
</dbReference>
<keyword evidence="2 6" id="KW-0812">Transmembrane</keyword>
<feature type="transmembrane region" description="Helical" evidence="6">
    <location>
        <begin position="57"/>
        <end position="81"/>
    </location>
</feature>
<evidence type="ECO:0000256" key="2">
    <source>
        <dbReference type="ARBA" id="ARBA00022692"/>
    </source>
</evidence>
<evidence type="ECO:0000256" key="1">
    <source>
        <dbReference type="ARBA" id="ARBA00004127"/>
    </source>
</evidence>
<accession>A0A919P6B3</accession>
<dbReference type="InterPro" id="IPR008217">
    <property type="entry name" value="Ccc1_fam"/>
</dbReference>
<organism evidence="7 8">
    <name type="scientific">Cellulomonas chitinilytica</name>
    <dbReference type="NCBI Taxonomy" id="398759"/>
    <lineage>
        <taxon>Bacteria</taxon>
        <taxon>Bacillati</taxon>
        <taxon>Actinomycetota</taxon>
        <taxon>Actinomycetes</taxon>
        <taxon>Micrococcales</taxon>
        <taxon>Cellulomonadaceae</taxon>
        <taxon>Cellulomonas</taxon>
    </lineage>
</organism>
<sequence>MTVLSNALVGTPRPVDAPPSAGTLNQLRAGVLGANDGIVSVAAILVGVAGASSSRSVLVTAGVAGLVAGALSMASGEYVSVSSQRDAERAARTPEHEQTNPWHAAVASLGSFVVGGLVPLLVVLLPWGAARVPAVVLAVVLALVATGAVSARIGNAAVPRAVLRNVLGGGIAMAVTYGVGSLVGLFV</sequence>
<keyword evidence="3 6" id="KW-1133">Transmembrane helix</keyword>
<feature type="transmembrane region" description="Helical" evidence="6">
    <location>
        <begin position="102"/>
        <end position="128"/>
    </location>
</feature>
<keyword evidence="4 6" id="KW-0472">Membrane</keyword>
<evidence type="ECO:0000256" key="4">
    <source>
        <dbReference type="ARBA" id="ARBA00023136"/>
    </source>
</evidence>
<name>A0A919P6B3_9CELL</name>
<comment type="caution">
    <text evidence="7">The sequence shown here is derived from an EMBL/GenBank/DDBJ whole genome shotgun (WGS) entry which is preliminary data.</text>
</comment>
<dbReference type="Pfam" id="PF01988">
    <property type="entry name" value="VIT1"/>
    <property type="match status" value="1"/>
</dbReference>
<evidence type="ECO:0000313" key="7">
    <source>
        <dbReference type="EMBL" id="GIG22411.1"/>
    </source>
</evidence>
<proteinExistence type="predicted"/>
<dbReference type="PANTHER" id="PTHR31851">
    <property type="entry name" value="FE(2+)/MN(2+) TRANSPORTER PCL1"/>
    <property type="match status" value="1"/>
</dbReference>
<dbReference type="GO" id="GO:0030026">
    <property type="term" value="P:intracellular manganese ion homeostasis"/>
    <property type="evidence" value="ECO:0007669"/>
    <property type="project" value="InterPro"/>
</dbReference>
<evidence type="ECO:0000256" key="5">
    <source>
        <dbReference type="SAM" id="MobiDB-lite"/>
    </source>
</evidence>
<reference evidence="7" key="1">
    <citation type="submission" date="2021-01" db="EMBL/GenBank/DDBJ databases">
        <title>Whole genome shotgun sequence of Cellulomonas chitinilytica NBRC 110799.</title>
        <authorList>
            <person name="Komaki H."/>
            <person name="Tamura T."/>
        </authorList>
    </citation>
    <scope>NUCLEOTIDE SEQUENCE</scope>
    <source>
        <strain evidence="7">NBRC 110799</strain>
    </source>
</reference>